<dbReference type="InterPro" id="IPR036291">
    <property type="entry name" value="NAD(P)-bd_dom_sf"/>
</dbReference>
<dbReference type="GO" id="GO:0102965">
    <property type="term" value="F:alcohol-forming long-chain fatty acyl-CoA reductase activity"/>
    <property type="evidence" value="ECO:0007669"/>
    <property type="project" value="UniProtKB-EC"/>
</dbReference>
<dbReference type="GO" id="GO:0035336">
    <property type="term" value="P:long-chain fatty-acyl-CoA metabolic process"/>
    <property type="evidence" value="ECO:0007669"/>
    <property type="project" value="TreeGrafter"/>
</dbReference>
<gene>
    <name evidence="4" type="ORF">J5N97_005084</name>
</gene>
<dbReference type="PANTHER" id="PTHR11011:SF99">
    <property type="entry name" value="FATTY ACYL-COA REDUCTASE 3"/>
    <property type="match status" value="1"/>
</dbReference>
<dbReference type="Pfam" id="PF07993">
    <property type="entry name" value="NAD_binding_4"/>
    <property type="match status" value="1"/>
</dbReference>
<dbReference type="EC" id="1.2.1.84" evidence="1"/>
<dbReference type="GO" id="GO:0080019">
    <property type="term" value="F:alcohol-forming very long-chain fatty acyl-CoA reductase activity"/>
    <property type="evidence" value="ECO:0007669"/>
    <property type="project" value="InterPro"/>
</dbReference>
<comment type="caution">
    <text evidence="4">The sequence shown here is derived from an EMBL/GenBank/DDBJ whole genome shotgun (WGS) entry which is preliminary data.</text>
</comment>
<dbReference type="SUPFAM" id="SSF51735">
    <property type="entry name" value="NAD(P)-binding Rossmann-fold domains"/>
    <property type="match status" value="1"/>
</dbReference>
<evidence type="ECO:0000313" key="4">
    <source>
        <dbReference type="EMBL" id="KAJ0986728.1"/>
    </source>
</evidence>
<keyword evidence="5" id="KW-1185">Reference proteome</keyword>
<dbReference type="EMBL" id="JAGGNH010000001">
    <property type="protein sequence ID" value="KAJ0986728.1"/>
    <property type="molecule type" value="Genomic_DNA"/>
</dbReference>
<feature type="region of interest" description="Disordered" evidence="2">
    <location>
        <begin position="1"/>
        <end position="32"/>
    </location>
</feature>
<dbReference type="Proteomes" id="UP001085076">
    <property type="component" value="Miscellaneous, Linkage group lg01"/>
</dbReference>
<reference evidence="4" key="1">
    <citation type="submission" date="2021-03" db="EMBL/GenBank/DDBJ databases">
        <authorList>
            <person name="Li Z."/>
            <person name="Yang C."/>
        </authorList>
    </citation>
    <scope>NUCLEOTIDE SEQUENCE</scope>
    <source>
        <strain evidence="4">Dzin_1.0</strain>
        <tissue evidence="4">Leaf</tissue>
    </source>
</reference>
<name>A0A9D5D7U1_9LILI</name>
<keyword evidence="1" id="KW-0444">Lipid biosynthesis</keyword>
<keyword evidence="1" id="KW-0560">Oxidoreductase</keyword>
<dbReference type="InterPro" id="IPR013120">
    <property type="entry name" value="FAR_NAD-bd"/>
</dbReference>
<dbReference type="Gene3D" id="3.40.50.720">
    <property type="entry name" value="NAD(P)-binding Rossmann-like Domain"/>
    <property type="match status" value="1"/>
</dbReference>
<sequence length="589" mass="66607">MASSGTPSLPARIDTMRSNGESFSSLQSNPEKDMGREDVMLTVLYYGLDHTDVLHVHQMGNEIHMTFYPMFVEKVLRVQPNVKKLFLLVRADDTISAGKRVENEIASMEVFKVLRNEHGGSFDSYFWSKVYPLAGDVTLEHFGINDDHLKETLWGEVDVIVNSAANTSFNQRYDVALGINTLGAKNALAFARRCKRLKMLLHVSTAYVTKEKTGTILENPVRLDDTKIETEVALIEKSLFELKDDNASQKKINFFMRDLGMKRANKFGWPNVYSFTKAMGEVILESMNKDDIPLVILRPTIIISTYKEPFPGWIEGVRTMDKLFVSYGTGQLQFFPATQHAILDLIPADMVVNAMLATMGTRSEQNGMFIYHVGSSNSNTVKLGFVSESFYEYFSMNPCTTKDAKPIRVPRPFLMPSMVMFYMYMAMIHKLPLQVLWLLAKLFCSRSKGSYCESLNDRYNCALILAKAYVPYTFMQGSFPSSIYTQLDQQQHLEELEGNLDSAEFVDDLHISTHAQVPQGKKMLNEVISKGQMLSSSYCEASNRTKSPVMDIRLACVKTTPLLAPDVPEEEDVALSFTCRVGLIIWNEE</sequence>
<dbReference type="PANTHER" id="PTHR11011">
    <property type="entry name" value="MALE STERILITY PROTEIN 2-RELATED"/>
    <property type="match status" value="1"/>
</dbReference>
<dbReference type="CDD" id="cd05236">
    <property type="entry name" value="FAR-N_SDR_e"/>
    <property type="match status" value="1"/>
</dbReference>
<dbReference type="AlphaFoldDB" id="A0A9D5D7U1"/>
<keyword evidence="1" id="KW-0521">NADP</keyword>
<reference evidence="4" key="2">
    <citation type="journal article" date="2022" name="Hortic Res">
        <title>The genome of Dioscorea zingiberensis sheds light on the biosynthesis, origin and evolution of the medicinally important diosgenin saponins.</title>
        <authorList>
            <person name="Li Y."/>
            <person name="Tan C."/>
            <person name="Li Z."/>
            <person name="Guo J."/>
            <person name="Li S."/>
            <person name="Chen X."/>
            <person name="Wang C."/>
            <person name="Dai X."/>
            <person name="Yang H."/>
            <person name="Song W."/>
            <person name="Hou L."/>
            <person name="Xu J."/>
            <person name="Tong Z."/>
            <person name="Xu A."/>
            <person name="Yuan X."/>
            <person name="Wang W."/>
            <person name="Yang Q."/>
            <person name="Chen L."/>
            <person name="Sun Z."/>
            <person name="Wang K."/>
            <person name="Pan B."/>
            <person name="Chen J."/>
            <person name="Bao Y."/>
            <person name="Liu F."/>
            <person name="Qi X."/>
            <person name="Gang D.R."/>
            <person name="Wen J."/>
            <person name="Li J."/>
        </authorList>
    </citation>
    <scope>NUCLEOTIDE SEQUENCE</scope>
    <source>
        <strain evidence="4">Dzin_1.0</strain>
    </source>
</reference>
<proteinExistence type="inferred from homology"/>
<evidence type="ECO:0000259" key="3">
    <source>
        <dbReference type="Pfam" id="PF07993"/>
    </source>
</evidence>
<evidence type="ECO:0000256" key="1">
    <source>
        <dbReference type="RuleBase" id="RU363097"/>
    </source>
</evidence>
<organism evidence="4 5">
    <name type="scientific">Dioscorea zingiberensis</name>
    <dbReference type="NCBI Taxonomy" id="325984"/>
    <lineage>
        <taxon>Eukaryota</taxon>
        <taxon>Viridiplantae</taxon>
        <taxon>Streptophyta</taxon>
        <taxon>Embryophyta</taxon>
        <taxon>Tracheophyta</taxon>
        <taxon>Spermatophyta</taxon>
        <taxon>Magnoliopsida</taxon>
        <taxon>Liliopsida</taxon>
        <taxon>Dioscoreales</taxon>
        <taxon>Dioscoreaceae</taxon>
        <taxon>Dioscorea</taxon>
    </lineage>
</organism>
<evidence type="ECO:0000313" key="5">
    <source>
        <dbReference type="Proteomes" id="UP001085076"/>
    </source>
</evidence>
<dbReference type="GO" id="GO:0010345">
    <property type="term" value="P:suberin biosynthetic process"/>
    <property type="evidence" value="ECO:0007669"/>
    <property type="project" value="TreeGrafter"/>
</dbReference>
<feature type="compositionally biased region" description="Polar residues" evidence="2">
    <location>
        <begin position="16"/>
        <end position="29"/>
    </location>
</feature>
<dbReference type="OrthoDB" id="429813at2759"/>
<evidence type="ECO:0000256" key="2">
    <source>
        <dbReference type="SAM" id="MobiDB-lite"/>
    </source>
</evidence>
<accession>A0A9D5D7U1</accession>
<dbReference type="InterPro" id="IPR026055">
    <property type="entry name" value="FAR"/>
</dbReference>
<comment type="similarity">
    <text evidence="1">Belongs to the fatty acyl-CoA reductase family.</text>
</comment>
<comment type="catalytic activity">
    <reaction evidence="1">
        <text>a long-chain fatty acyl-CoA + 2 NADPH + 2 H(+) = a long-chain primary fatty alcohol + 2 NADP(+) + CoA</text>
        <dbReference type="Rhea" id="RHEA:52716"/>
        <dbReference type="ChEBI" id="CHEBI:15378"/>
        <dbReference type="ChEBI" id="CHEBI:57287"/>
        <dbReference type="ChEBI" id="CHEBI:57783"/>
        <dbReference type="ChEBI" id="CHEBI:58349"/>
        <dbReference type="ChEBI" id="CHEBI:77396"/>
        <dbReference type="ChEBI" id="CHEBI:83139"/>
        <dbReference type="EC" id="1.2.1.84"/>
    </reaction>
</comment>
<feature type="domain" description="Thioester reductase (TE)" evidence="3">
    <location>
        <begin position="71"/>
        <end position="355"/>
    </location>
</feature>
<comment type="function">
    <text evidence="1">Catalyzes the reduction of fatty acyl-CoA to fatty alcohols.</text>
</comment>
<keyword evidence="1" id="KW-0443">Lipid metabolism</keyword>
<protein>
    <recommendedName>
        <fullName evidence="1">Fatty acyl-CoA reductase</fullName>
        <ecNumber evidence="1">1.2.1.84</ecNumber>
    </recommendedName>
</protein>